<evidence type="ECO:0000313" key="2">
    <source>
        <dbReference type="Proteomes" id="UP000077734"/>
    </source>
</evidence>
<keyword evidence="2" id="KW-1185">Reference proteome</keyword>
<organism evidence="1 2">
    <name type="scientific">Methylomonas koyamae</name>
    <dbReference type="NCBI Taxonomy" id="702114"/>
    <lineage>
        <taxon>Bacteria</taxon>
        <taxon>Pseudomonadati</taxon>
        <taxon>Pseudomonadota</taxon>
        <taxon>Gammaproteobacteria</taxon>
        <taxon>Methylococcales</taxon>
        <taxon>Methylococcaceae</taxon>
        <taxon>Methylomonas</taxon>
    </lineage>
</organism>
<gene>
    <name evidence="1" type="ORF">A1356_22190</name>
</gene>
<name>A0A291IEZ3_9GAMM</name>
<comment type="caution">
    <text evidence="1">The sequence shown here is derived from an EMBL/GenBank/DDBJ whole genome shotgun (WGS) entry which is preliminary data.</text>
</comment>
<dbReference type="RefSeq" id="WP_064024152.1">
    <property type="nucleotide sequence ID" value="NZ_CP023669.1"/>
</dbReference>
<dbReference type="Proteomes" id="UP000077734">
    <property type="component" value="Unassembled WGS sequence"/>
</dbReference>
<accession>A0A291IEZ3</accession>
<proteinExistence type="predicted"/>
<sequence>MNGWRFALATLAMSPFAPVWNGLVHVLRLAAAETELQLLMRPANLKQSADHGAFFGLLDDLSQFLLYPIPGTLVLAWFGCGVVGFCGFGLLAYRLYRPRAAAKTQAI</sequence>
<protein>
    <submittedName>
        <fullName evidence="1">Uncharacterized protein</fullName>
    </submittedName>
</protein>
<dbReference type="AlphaFoldDB" id="A0A291IEZ3"/>
<dbReference type="KEGG" id="mko:MKLM6_0511"/>
<evidence type="ECO:0000313" key="1">
    <source>
        <dbReference type="EMBL" id="OAI30113.1"/>
    </source>
</evidence>
<dbReference type="EMBL" id="LUUL01000010">
    <property type="protein sequence ID" value="OAI30113.1"/>
    <property type="molecule type" value="Genomic_DNA"/>
</dbReference>
<reference evidence="1 2" key="1">
    <citation type="submission" date="2016-03" db="EMBL/GenBank/DDBJ databases">
        <authorList>
            <person name="Heylen K."/>
            <person name="De Vos P."/>
            <person name="Vekeman B."/>
        </authorList>
    </citation>
    <scope>NUCLEOTIDE SEQUENCE [LARGE SCALE GENOMIC DNA]</scope>
    <source>
        <strain evidence="1 2">R-49807</strain>
    </source>
</reference>